<organism evidence="2 3">
    <name type="scientific">Blyttiomyces helicus</name>
    <dbReference type="NCBI Taxonomy" id="388810"/>
    <lineage>
        <taxon>Eukaryota</taxon>
        <taxon>Fungi</taxon>
        <taxon>Fungi incertae sedis</taxon>
        <taxon>Chytridiomycota</taxon>
        <taxon>Chytridiomycota incertae sedis</taxon>
        <taxon>Chytridiomycetes</taxon>
        <taxon>Chytridiomycetes incertae sedis</taxon>
        <taxon>Blyttiomyces</taxon>
    </lineage>
</organism>
<feature type="compositionally biased region" description="Polar residues" evidence="1">
    <location>
        <begin position="148"/>
        <end position="160"/>
    </location>
</feature>
<accession>A0A4P9VV50</accession>
<reference evidence="3" key="1">
    <citation type="journal article" date="2018" name="Nat. Microbiol.">
        <title>Leveraging single-cell genomics to expand the fungal tree of life.</title>
        <authorList>
            <person name="Ahrendt S.R."/>
            <person name="Quandt C.A."/>
            <person name="Ciobanu D."/>
            <person name="Clum A."/>
            <person name="Salamov A."/>
            <person name="Andreopoulos B."/>
            <person name="Cheng J.F."/>
            <person name="Woyke T."/>
            <person name="Pelin A."/>
            <person name="Henrissat B."/>
            <person name="Reynolds N.K."/>
            <person name="Benny G.L."/>
            <person name="Smith M.E."/>
            <person name="James T.Y."/>
            <person name="Grigoriev I.V."/>
        </authorList>
    </citation>
    <scope>NUCLEOTIDE SEQUENCE [LARGE SCALE GENOMIC DNA]</scope>
</reference>
<evidence type="ECO:0000256" key="1">
    <source>
        <dbReference type="SAM" id="MobiDB-lite"/>
    </source>
</evidence>
<feature type="compositionally biased region" description="Basic and acidic residues" evidence="1">
    <location>
        <begin position="125"/>
        <end position="140"/>
    </location>
</feature>
<evidence type="ECO:0000313" key="3">
    <source>
        <dbReference type="Proteomes" id="UP000269721"/>
    </source>
</evidence>
<protein>
    <submittedName>
        <fullName evidence="2">Uncharacterized protein</fullName>
    </submittedName>
</protein>
<dbReference type="Proteomes" id="UP000269721">
    <property type="component" value="Unassembled WGS sequence"/>
</dbReference>
<gene>
    <name evidence="2" type="ORF">BDK51DRAFT_49906</name>
</gene>
<evidence type="ECO:0000313" key="2">
    <source>
        <dbReference type="EMBL" id="RKO83494.1"/>
    </source>
</evidence>
<dbReference type="EMBL" id="ML001174">
    <property type="protein sequence ID" value="RKO83494.1"/>
    <property type="molecule type" value="Genomic_DNA"/>
</dbReference>
<name>A0A4P9VV50_9FUNG</name>
<dbReference type="AlphaFoldDB" id="A0A4P9VV50"/>
<proteinExistence type="predicted"/>
<keyword evidence="3" id="KW-1185">Reference proteome</keyword>
<sequence>MELAHGGGGLDLMWPEPSGFPVGCATLDRHGCPHGFRVPRARCLSPRFLPLFVRPVAPKVKPATSPCADIGQSPGWLHSSTTPCSFVFALTHREGPPSQYIDASRKGSDLGWGLSLADSSNRQPTIDHRPSTTIDGDKGQPPRAASRNDGTGTPSTIDHR</sequence>
<feature type="region of interest" description="Disordered" evidence="1">
    <location>
        <begin position="112"/>
        <end position="160"/>
    </location>
</feature>